<keyword evidence="1" id="KW-0238">DNA-binding</keyword>
<dbReference type="CDD" id="cd04784">
    <property type="entry name" value="HTH_CadR-PbrR"/>
    <property type="match status" value="1"/>
</dbReference>
<reference evidence="4" key="1">
    <citation type="journal article" date="2013" name="Proc. Natl. Acad. Sci. U.S.A.">
        <title>Improving the coverage of the cyanobacterial phylum using diversity-driven genome sequencing.</title>
        <authorList>
            <person name="Shih P.M."/>
            <person name="Wu D."/>
            <person name="Latifi A."/>
            <person name="Axen S.D."/>
            <person name="Fewer D.P."/>
            <person name="Talla E."/>
            <person name="Calteau A."/>
            <person name="Cai F."/>
            <person name="Tandeau de Marsac N."/>
            <person name="Rippka R."/>
            <person name="Herdman M."/>
            <person name="Sivonen K."/>
            <person name="Coursin T."/>
            <person name="Laurent T."/>
            <person name="Goodwin L."/>
            <person name="Nolan M."/>
            <person name="Davenport K.W."/>
            <person name="Han C.S."/>
            <person name="Rubin E.M."/>
            <person name="Eisen J.A."/>
            <person name="Woyke T."/>
            <person name="Gugger M."/>
            <person name="Kerfeld C.A."/>
        </authorList>
    </citation>
    <scope>NUCLEOTIDE SEQUENCE [LARGE SCALE GENOMIC DNA]</scope>
    <source>
        <strain evidence="4">ATCC 27147 / PCC 6307</strain>
    </source>
</reference>
<evidence type="ECO:0000256" key="1">
    <source>
        <dbReference type="ARBA" id="ARBA00023125"/>
    </source>
</evidence>
<dbReference type="OrthoDB" id="9791488at2"/>
<gene>
    <name evidence="3" type="ordered locus">Cyagr_3374</name>
</gene>
<dbReference type="InterPro" id="IPR009061">
    <property type="entry name" value="DNA-bd_dom_put_sf"/>
</dbReference>
<dbReference type="eggNOG" id="COG0789">
    <property type="taxonomic scope" value="Bacteria"/>
</dbReference>
<dbReference type="PROSITE" id="PS50937">
    <property type="entry name" value="HTH_MERR_2"/>
    <property type="match status" value="1"/>
</dbReference>
<dbReference type="AlphaFoldDB" id="K9PCH5"/>
<accession>K9PCH5</accession>
<dbReference type="InterPro" id="IPR011791">
    <property type="entry name" value="CadR-PbrR"/>
</dbReference>
<evidence type="ECO:0000259" key="2">
    <source>
        <dbReference type="PROSITE" id="PS50937"/>
    </source>
</evidence>
<proteinExistence type="predicted"/>
<dbReference type="GO" id="GO:0045893">
    <property type="term" value="P:positive regulation of DNA-templated transcription"/>
    <property type="evidence" value="ECO:0007669"/>
    <property type="project" value="InterPro"/>
</dbReference>
<organism evidence="3 4">
    <name type="scientific">Cyanobium gracile (strain ATCC 27147 / PCC 6307)</name>
    <dbReference type="NCBI Taxonomy" id="292564"/>
    <lineage>
        <taxon>Bacteria</taxon>
        <taxon>Bacillati</taxon>
        <taxon>Cyanobacteriota</taxon>
        <taxon>Cyanophyceae</taxon>
        <taxon>Synechococcales</taxon>
        <taxon>Prochlorococcaceae</taxon>
        <taxon>Cyanobium</taxon>
    </lineage>
</organism>
<dbReference type="Pfam" id="PF13411">
    <property type="entry name" value="MerR_1"/>
    <property type="match status" value="1"/>
</dbReference>
<dbReference type="RefSeq" id="WP_015110874.1">
    <property type="nucleotide sequence ID" value="NC_019675.1"/>
</dbReference>
<evidence type="ECO:0000313" key="3">
    <source>
        <dbReference type="EMBL" id="AFY30441.1"/>
    </source>
</evidence>
<dbReference type="GO" id="GO:0046872">
    <property type="term" value="F:metal ion binding"/>
    <property type="evidence" value="ECO:0007669"/>
    <property type="project" value="InterPro"/>
</dbReference>
<dbReference type="GO" id="GO:0003700">
    <property type="term" value="F:DNA-binding transcription factor activity"/>
    <property type="evidence" value="ECO:0007669"/>
    <property type="project" value="InterPro"/>
</dbReference>
<dbReference type="InterPro" id="IPR000551">
    <property type="entry name" value="MerR-type_HTH_dom"/>
</dbReference>
<evidence type="ECO:0000313" key="4">
    <source>
        <dbReference type="Proteomes" id="UP000010388"/>
    </source>
</evidence>
<dbReference type="PROSITE" id="PS00552">
    <property type="entry name" value="HTH_MERR_1"/>
    <property type="match status" value="1"/>
</dbReference>
<feature type="domain" description="HTH merR-type" evidence="2">
    <location>
        <begin position="1"/>
        <end position="69"/>
    </location>
</feature>
<dbReference type="PANTHER" id="PTHR30204">
    <property type="entry name" value="REDOX-CYCLING DRUG-SENSING TRANSCRIPTIONAL ACTIVATOR SOXR"/>
    <property type="match status" value="1"/>
</dbReference>
<dbReference type="Gene3D" id="1.10.1660.10">
    <property type="match status" value="1"/>
</dbReference>
<dbReference type="HOGENOM" id="CLU_060077_2_0_3"/>
<dbReference type="PANTHER" id="PTHR30204:SF92">
    <property type="entry name" value="HTH-TYPE TRANSCRIPTIONAL REGULATOR ZNTR"/>
    <property type="match status" value="1"/>
</dbReference>
<dbReference type="EMBL" id="CP003495">
    <property type="protein sequence ID" value="AFY30441.1"/>
    <property type="molecule type" value="Genomic_DNA"/>
</dbReference>
<dbReference type="KEGG" id="cgc:Cyagr_3374"/>
<dbReference type="Proteomes" id="UP000010388">
    <property type="component" value="Chromosome"/>
</dbReference>
<name>K9PCH5_CYAGP</name>
<dbReference type="NCBIfam" id="TIGR02047">
    <property type="entry name" value="CadR-PbrR"/>
    <property type="match status" value="1"/>
</dbReference>
<dbReference type="SUPFAM" id="SSF46955">
    <property type="entry name" value="Putative DNA-binding domain"/>
    <property type="match status" value="1"/>
</dbReference>
<dbReference type="STRING" id="292564.Cyagr_3374"/>
<sequence length="138" mass="15888">MQIGELARSTGLKVETIRYYEREHLLPLPQRTKGNYRLYSPRHAERLRFIRFCRSIDMSLDEVRILIGALDTPSGSCLTVNALLDEKIAEVDARVDELHKLQDQLRQLRGLCQQPDQGEICGILVELNRCTESRKPVV</sequence>
<dbReference type="GO" id="GO:0003677">
    <property type="term" value="F:DNA binding"/>
    <property type="evidence" value="ECO:0007669"/>
    <property type="project" value="UniProtKB-KW"/>
</dbReference>
<dbReference type="InterPro" id="IPR047057">
    <property type="entry name" value="MerR_fam"/>
</dbReference>
<dbReference type="PRINTS" id="PR00040">
    <property type="entry name" value="HTHMERR"/>
</dbReference>
<protein>
    <submittedName>
        <fullName evidence="3">Cd(II)/Pb(II)-responsive transcriptional regulator</fullName>
    </submittedName>
</protein>
<dbReference type="SMART" id="SM00422">
    <property type="entry name" value="HTH_MERR"/>
    <property type="match status" value="1"/>
</dbReference>